<dbReference type="EMBL" id="QAAA01000001">
    <property type="protein sequence ID" value="PTN03959.1"/>
    <property type="molecule type" value="Genomic_DNA"/>
</dbReference>
<proteinExistence type="predicted"/>
<dbReference type="RefSeq" id="WP_107890559.1">
    <property type="nucleotide sequence ID" value="NZ_NHSI01000066.1"/>
</dbReference>
<dbReference type="AlphaFoldDB" id="A0A2T5BWF4"/>
<evidence type="ECO:0000313" key="1">
    <source>
        <dbReference type="EMBL" id="PTN03959.1"/>
    </source>
</evidence>
<dbReference type="SUPFAM" id="SSF52402">
    <property type="entry name" value="Adenine nucleotide alpha hydrolases-like"/>
    <property type="match status" value="1"/>
</dbReference>
<evidence type="ECO:0000313" key="2">
    <source>
        <dbReference type="Proteomes" id="UP000243859"/>
    </source>
</evidence>
<comment type="caution">
    <text evidence="1">The sequence shown here is derived from an EMBL/GenBank/DDBJ whole genome shotgun (WGS) entry which is preliminary data.</text>
</comment>
<dbReference type="Proteomes" id="UP000243859">
    <property type="component" value="Unassembled WGS sequence"/>
</dbReference>
<organism evidence="1 2">
    <name type="scientific">Rhodovulum imhoffii</name>
    <dbReference type="NCBI Taxonomy" id="365340"/>
    <lineage>
        <taxon>Bacteria</taxon>
        <taxon>Pseudomonadati</taxon>
        <taxon>Pseudomonadota</taxon>
        <taxon>Alphaproteobacteria</taxon>
        <taxon>Rhodobacterales</taxon>
        <taxon>Paracoccaceae</taxon>
        <taxon>Rhodovulum</taxon>
    </lineage>
</organism>
<protein>
    <recommendedName>
        <fullName evidence="3">Asparagine synthase (Glutamine-hydrolysing)</fullName>
    </recommendedName>
</protein>
<evidence type="ECO:0008006" key="3">
    <source>
        <dbReference type="Google" id="ProtNLM"/>
    </source>
</evidence>
<reference evidence="1 2" key="1">
    <citation type="submission" date="2018-04" db="EMBL/GenBank/DDBJ databases">
        <title>Genomic Encyclopedia of Archaeal and Bacterial Type Strains, Phase II (KMG-II): from individual species to whole genera.</title>
        <authorList>
            <person name="Goeker M."/>
        </authorList>
    </citation>
    <scope>NUCLEOTIDE SEQUENCE [LARGE SCALE GENOMIC DNA]</scope>
    <source>
        <strain evidence="1 2">DSM 18064</strain>
    </source>
</reference>
<sequence>MFEAQRLWRDRPFKFGEAFRYQYVISREQENIPAFNAWSGQSWNVFSGKDLPVTTLFDVNGIQIGRLLGIAVGPEGLIGGDEARLPLDSGTPGFWDGFERFLTDVAGRYGFLLEVNGTARFYTDPVGMIGCVHDPEGRRVAASPLLVLQRPVVANPKYDFDIIEKHGGKISLFHTVDAHVRRLNPNFYLDLDRFEEIRFWPRDEDFSVAPQDVLATYDEISARASFNIGEIARVHRAALPVSGGQDSRLLLAFSKPHLGRIDQVYTHINNYATRRDAVIGGALCDRLDAPHEAHDRREFSLPRWEVKQSERFFNMTLGVKAALPKEYSNGAVTGVKDGSVILRGHQTDLLRAVYVFRPKEFWHEPDWQIARLLIVPRNMFNDDVAERFRPDFQAWQATLPENAREKAADFMFLEIYYNATVGAMFPALWRNFYISPFNSRRLISLSLKFDEAVRRQSHPVFDLVERFCPELSSVPYDFELHADVALINDRAHCDEATAARVDATRQRLEAYRMSRNGV</sequence>
<name>A0A2T5BWF4_9RHOB</name>
<keyword evidence="2" id="KW-1185">Reference proteome</keyword>
<dbReference type="OrthoDB" id="8335492at2"/>
<gene>
    <name evidence="1" type="ORF">C8N32_101156</name>
</gene>
<accession>A0A2T5BWF4</accession>